<keyword evidence="2" id="KW-1185">Reference proteome</keyword>
<proteinExistence type="predicted"/>
<dbReference type="EMBL" id="CAJVPM010000254">
    <property type="protein sequence ID" value="CAG8439532.1"/>
    <property type="molecule type" value="Genomic_DNA"/>
</dbReference>
<organism evidence="1 2">
    <name type="scientific">Scutellospora calospora</name>
    <dbReference type="NCBI Taxonomy" id="85575"/>
    <lineage>
        <taxon>Eukaryota</taxon>
        <taxon>Fungi</taxon>
        <taxon>Fungi incertae sedis</taxon>
        <taxon>Mucoromycota</taxon>
        <taxon>Glomeromycotina</taxon>
        <taxon>Glomeromycetes</taxon>
        <taxon>Diversisporales</taxon>
        <taxon>Gigasporaceae</taxon>
        <taxon>Scutellospora</taxon>
    </lineage>
</organism>
<sequence length="169" mass="20070">MSTNYIDLEDDLLSQEDNFQDSRFSDQENKRLEEPQDENTQTPNIYTELTFETWEHVKKWFDMFALQQGFSYKIRRSELDNGIVRRLTYDCSKSGKYDAQVTVDPTKCRSTSSQRIECPWRVNLSFPKSKQEYNDNNERLDIGYRELEYDASQILFSSLIEDVSVEQII</sequence>
<evidence type="ECO:0000313" key="1">
    <source>
        <dbReference type="EMBL" id="CAG8439532.1"/>
    </source>
</evidence>
<dbReference type="Proteomes" id="UP000789860">
    <property type="component" value="Unassembled WGS sequence"/>
</dbReference>
<comment type="caution">
    <text evidence="1">The sequence shown here is derived from an EMBL/GenBank/DDBJ whole genome shotgun (WGS) entry which is preliminary data.</text>
</comment>
<gene>
    <name evidence="1" type="ORF">SCALOS_LOCUS519</name>
</gene>
<name>A0ACA9JW95_9GLOM</name>
<accession>A0ACA9JW95</accession>
<evidence type="ECO:0000313" key="2">
    <source>
        <dbReference type="Proteomes" id="UP000789860"/>
    </source>
</evidence>
<reference evidence="1" key="1">
    <citation type="submission" date="2021-06" db="EMBL/GenBank/DDBJ databases">
        <authorList>
            <person name="Kallberg Y."/>
            <person name="Tangrot J."/>
            <person name="Rosling A."/>
        </authorList>
    </citation>
    <scope>NUCLEOTIDE SEQUENCE</scope>
    <source>
        <strain evidence="1">AU212A</strain>
    </source>
</reference>
<protein>
    <submittedName>
        <fullName evidence="1">10827_t:CDS:1</fullName>
    </submittedName>
</protein>